<keyword evidence="1" id="KW-0812">Transmembrane</keyword>
<accession>A0A1I3WMA1</accession>
<reference evidence="4" key="1">
    <citation type="submission" date="2016-10" db="EMBL/GenBank/DDBJ databases">
        <authorList>
            <person name="Varghese N."/>
            <person name="Submissions S."/>
        </authorList>
    </citation>
    <scope>NUCLEOTIDE SEQUENCE [LARGE SCALE GENOMIC DNA]</scope>
    <source>
        <strain evidence="4">OK042</strain>
    </source>
</reference>
<keyword evidence="1" id="KW-0472">Membrane</keyword>
<name>A0A1I3WMA1_9BACL</name>
<keyword evidence="3" id="KW-0255">Endonuclease</keyword>
<keyword evidence="4" id="KW-1185">Reference proteome</keyword>
<keyword evidence="1" id="KW-1133">Transmembrane helix</keyword>
<feature type="transmembrane region" description="Helical" evidence="1">
    <location>
        <begin position="14"/>
        <end position="32"/>
    </location>
</feature>
<dbReference type="InterPro" id="IPR011335">
    <property type="entry name" value="Restrct_endonuc-II-like"/>
</dbReference>
<dbReference type="GO" id="GO:0003677">
    <property type="term" value="F:DNA binding"/>
    <property type="evidence" value="ECO:0007669"/>
    <property type="project" value="InterPro"/>
</dbReference>
<dbReference type="AlphaFoldDB" id="A0A1I3WMA1"/>
<dbReference type="Gene3D" id="3.40.1350.10">
    <property type="match status" value="1"/>
</dbReference>
<dbReference type="EMBL" id="FORT01000008">
    <property type="protein sequence ID" value="SFK07596.1"/>
    <property type="molecule type" value="Genomic_DNA"/>
</dbReference>
<dbReference type="STRING" id="1884381.SAMN05518846_108160"/>
<dbReference type="InterPro" id="IPR052906">
    <property type="entry name" value="Type_IV_Methyl-Rstrct_Enzyme"/>
</dbReference>
<sequence length="271" mass="31854">MGRRRKSVRSSDDGLSYLAGVGLFILLIYSLFQKVLEWIAVHKNEIIIGGICFIILLIIIYLIVIWFQNRNRGNMRPQYKIPPSFTSARPSQNDDRSFVNNQQLNHNEIRLTTVEIQEWNNRQKLREKEQRRQREFAFSGIEQIDKMTGRDFEKRMKVLFEMKGWKAELTPDTNDFGADLLVWTPEGKKIVVQCKRYRKNIGNDAVQQVVSAKEHYKADATMVITNQRLTKNARILAGSTKTEIWDRDRLIIEIEEAEKRFDDNNRTFKAK</sequence>
<evidence type="ECO:0000259" key="2">
    <source>
        <dbReference type="Pfam" id="PF04471"/>
    </source>
</evidence>
<feature type="transmembrane region" description="Helical" evidence="1">
    <location>
        <begin position="47"/>
        <end position="67"/>
    </location>
</feature>
<dbReference type="Proteomes" id="UP000198915">
    <property type="component" value="Unassembled WGS sequence"/>
</dbReference>
<proteinExistence type="predicted"/>
<evidence type="ECO:0000256" key="1">
    <source>
        <dbReference type="SAM" id="Phobius"/>
    </source>
</evidence>
<dbReference type="PANTHER" id="PTHR30015">
    <property type="entry name" value="MRR RESTRICTION SYSTEM PROTEIN"/>
    <property type="match status" value="1"/>
</dbReference>
<gene>
    <name evidence="3" type="ORF">SAMN05518846_108160</name>
</gene>
<dbReference type="GO" id="GO:0009307">
    <property type="term" value="P:DNA restriction-modification system"/>
    <property type="evidence" value="ECO:0007669"/>
    <property type="project" value="InterPro"/>
</dbReference>
<organism evidence="3 4">
    <name type="scientific">Brevibacillus centrosporus</name>
    <dbReference type="NCBI Taxonomy" id="54910"/>
    <lineage>
        <taxon>Bacteria</taxon>
        <taxon>Bacillati</taxon>
        <taxon>Bacillota</taxon>
        <taxon>Bacilli</taxon>
        <taxon>Bacillales</taxon>
        <taxon>Paenibacillaceae</taxon>
        <taxon>Brevibacillus</taxon>
    </lineage>
</organism>
<evidence type="ECO:0000313" key="4">
    <source>
        <dbReference type="Proteomes" id="UP000198915"/>
    </source>
</evidence>
<dbReference type="InterPro" id="IPR007560">
    <property type="entry name" value="Restrct_endonuc_IV_Mrr"/>
</dbReference>
<evidence type="ECO:0000313" key="3">
    <source>
        <dbReference type="EMBL" id="SFK07596.1"/>
    </source>
</evidence>
<protein>
    <submittedName>
        <fullName evidence="3">Restriction endonuclease</fullName>
    </submittedName>
</protein>
<keyword evidence="3" id="KW-0540">Nuclease</keyword>
<dbReference type="SUPFAM" id="SSF52980">
    <property type="entry name" value="Restriction endonuclease-like"/>
    <property type="match status" value="1"/>
</dbReference>
<dbReference type="Pfam" id="PF04471">
    <property type="entry name" value="Mrr_cat"/>
    <property type="match status" value="1"/>
</dbReference>
<keyword evidence="3" id="KW-0378">Hydrolase</keyword>
<dbReference type="GO" id="GO:0015666">
    <property type="term" value="F:restriction endodeoxyribonuclease activity"/>
    <property type="evidence" value="ECO:0007669"/>
    <property type="project" value="TreeGrafter"/>
</dbReference>
<dbReference type="PANTHER" id="PTHR30015:SF6">
    <property type="entry name" value="SLL1429 PROTEIN"/>
    <property type="match status" value="1"/>
</dbReference>
<dbReference type="InterPro" id="IPR011856">
    <property type="entry name" value="tRNA_endonuc-like_dom_sf"/>
</dbReference>
<feature type="domain" description="Restriction endonuclease type IV Mrr" evidence="2">
    <location>
        <begin position="144"/>
        <end position="251"/>
    </location>
</feature>